<reference evidence="9 10" key="1">
    <citation type="journal article" date="2016" name="Nat. Commun.">
        <title>Thousands of microbial genomes shed light on interconnected biogeochemical processes in an aquifer system.</title>
        <authorList>
            <person name="Anantharaman K."/>
            <person name="Brown C.T."/>
            <person name="Hug L.A."/>
            <person name="Sharon I."/>
            <person name="Castelle C.J."/>
            <person name="Probst A.J."/>
            <person name="Thomas B.C."/>
            <person name="Singh A."/>
            <person name="Wilkins M.J."/>
            <person name="Karaoz U."/>
            <person name="Brodie E.L."/>
            <person name="Williams K.H."/>
            <person name="Hubbard S.S."/>
            <person name="Banfield J.F."/>
        </authorList>
    </citation>
    <scope>NUCLEOTIDE SEQUENCE [LARGE SCALE GENOMIC DNA]</scope>
</reference>
<feature type="transmembrane region" description="Helical" evidence="8">
    <location>
        <begin position="60"/>
        <end position="81"/>
    </location>
</feature>
<feature type="transmembrane region" description="Helical" evidence="8">
    <location>
        <begin position="240"/>
        <end position="259"/>
    </location>
</feature>
<feature type="transmembrane region" description="Helical" evidence="8">
    <location>
        <begin position="30"/>
        <end position="48"/>
    </location>
</feature>
<dbReference type="Proteomes" id="UP000182002">
    <property type="component" value="Unassembled WGS sequence"/>
</dbReference>
<keyword evidence="5 8" id="KW-0812">Transmembrane</keyword>
<dbReference type="GO" id="GO:0005886">
    <property type="term" value="C:plasma membrane"/>
    <property type="evidence" value="ECO:0007669"/>
    <property type="project" value="UniProtKB-SubCell"/>
</dbReference>
<feature type="transmembrane region" description="Helical" evidence="8">
    <location>
        <begin position="475"/>
        <end position="500"/>
    </location>
</feature>
<feature type="transmembrane region" description="Helical" evidence="8">
    <location>
        <begin position="399"/>
        <end position="421"/>
    </location>
</feature>
<feature type="transmembrane region" description="Helical" evidence="8">
    <location>
        <begin position="433"/>
        <end position="455"/>
    </location>
</feature>
<evidence type="ECO:0000313" key="10">
    <source>
        <dbReference type="Proteomes" id="UP000182002"/>
    </source>
</evidence>
<proteinExistence type="inferred from homology"/>
<comment type="subcellular location">
    <subcellularLocation>
        <location evidence="1 8">Cell membrane</location>
        <topology evidence="1 8">Multi-pass membrane protein</topology>
    </subcellularLocation>
</comment>
<comment type="caution">
    <text evidence="9">The sequence shown here is derived from an EMBL/GenBank/DDBJ whole genome shotgun (WGS) entry which is preliminary data.</text>
</comment>
<sequence>MFNLPVILSIIPFLVFLILLLWVKTSLLKASVVTVALFTLLAIFYWQILPAPLLSSYIKGLFIAFDIFIIIFGAIFFLSILKDLEVIKNISYYLEHFSKDYRVQIIILAWFFENFIEGTAGFGTPVVVVAPLLVGLGLPVIKALVVALLGNSTAVVFGAAGAPIRIGFAGLDISSVPYISSLINCVGFIVPVFMLWIITSARKNGKNEFFEGLSFAVWSGIAFVAPSVLAAAFLGQEFPSIIGSIIGLLLVVLSTKLKIFTPKSVLSLRGEEEIKKTMTAFKAFLPYGVLVLLLIIGKLILGNASVNISLMVDHAFSLFNPGFAFIIAGLITAFIWKSKKENLSVSTIDAFKGTITPFLVIVSMSSFVQMMTNSGRNYSGLPAAITLIAKGFETNWLPFFAPFISAFGAFITGSATVSNILFGNFFNAASQMLGFSAAVMLSLGVVGAAAGNMIALADMLAGEAVVGVKNREREILKGVFIPCATYLILVGIVGMIIVYWGNL</sequence>
<keyword evidence="6 8" id="KW-1133">Transmembrane helix</keyword>
<feature type="transmembrane region" description="Helical" evidence="8">
    <location>
        <begin position="314"/>
        <end position="336"/>
    </location>
</feature>
<evidence type="ECO:0000256" key="8">
    <source>
        <dbReference type="RuleBase" id="RU365092"/>
    </source>
</evidence>
<evidence type="ECO:0000256" key="3">
    <source>
        <dbReference type="ARBA" id="ARBA00022448"/>
    </source>
</evidence>
<comment type="function">
    <text evidence="8">Uptake of L-lactate across the membrane. Can also transport D-lactate and glycolate.</text>
</comment>
<feature type="transmembrane region" description="Helical" evidence="8">
    <location>
        <begin position="178"/>
        <end position="198"/>
    </location>
</feature>
<evidence type="ECO:0000256" key="2">
    <source>
        <dbReference type="ARBA" id="ARBA00010100"/>
    </source>
</evidence>
<name>A0A1F8DQB7_9BACT</name>
<feature type="transmembrane region" description="Helical" evidence="8">
    <location>
        <begin position="101"/>
        <end position="116"/>
    </location>
</feature>
<evidence type="ECO:0000256" key="6">
    <source>
        <dbReference type="ARBA" id="ARBA00022989"/>
    </source>
</evidence>
<evidence type="ECO:0000256" key="5">
    <source>
        <dbReference type="ARBA" id="ARBA00022692"/>
    </source>
</evidence>
<accession>A0A1F8DQB7</accession>
<protein>
    <recommendedName>
        <fullName evidence="8">L-lactate permease</fullName>
    </recommendedName>
</protein>
<comment type="similarity">
    <text evidence="2 8">Belongs to the lactate permease family.</text>
</comment>
<feature type="transmembrane region" description="Helical" evidence="8">
    <location>
        <begin position="6"/>
        <end position="23"/>
    </location>
</feature>
<dbReference type="PANTHER" id="PTHR30003">
    <property type="entry name" value="L-LACTATE PERMEASE"/>
    <property type="match status" value="1"/>
</dbReference>
<feature type="transmembrane region" description="Helical" evidence="8">
    <location>
        <begin position="148"/>
        <end position="166"/>
    </location>
</feature>
<dbReference type="Pfam" id="PF02652">
    <property type="entry name" value="Lactate_perm"/>
    <property type="match status" value="2"/>
</dbReference>
<feature type="transmembrane region" description="Helical" evidence="8">
    <location>
        <begin position="348"/>
        <end position="368"/>
    </location>
</feature>
<comment type="caution">
    <text evidence="8">Lacks conserved residue(s) required for the propagation of feature annotation.</text>
</comment>
<gene>
    <name evidence="9" type="ORF">A3J77_00690</name>
</gene>
<dbReference type="GO" id="GO:0015129">
    <property type="term" value="F:lactate transmembrane transporter activity"/>
    <property type="evidence" value="ECO:0007669"/>
    <property type="project" value="UniProtKB-UniRule"/>
</dbReference>
<dbReference type="AlphaFoldDB" id="A0A1F8DQB7"/>
<evidence type="ECO:0000256" key="1">
    <source>
        <dbReference type="ARBA" id="ARBA00004651"/>
    </source>
</evidence>
<keyword evidence="4 8" id="KW-1003">Cell membrane</keyword>
<feature type="transmembrane region" description="Helical" evidence="8">
    <location>
        <begin position="280"/>
        <end position="302"/>
    </location>
</feature>
<keyword evidence="7 8" id="KW-0472">Membrane</keyword>
<organism evidence="9 10">
    <name type="scientific">Candidatus Wolfebacteria bacterium RBG_13_41_7</name>
    <dbReference type="NCBI Taxonomy" id="1802554"/>
    <lineage>
        <taxon>Bacteria</taxon>
        <taxon>Candidatus Wolfeibacteriota</taxon>
    </lineage>
</organism>
<evidence type="ECO:0000256" key="4">
    <source>
        <dbReference type="ARBA" id="ARBA00022475"/>
    </source>
</evidence>
<dbReference type="PANTHER" id="PTHR30003:SF0">
    <property type="entry name" value="GLYCOLATE PERMEASE GLCA-RELATED"/>
    <property type="match status" value="1"/>
</dbReference>
<dbReference type="EMBL" id="MGIO01000009">
    <property type="protein sequence ID" value="OGM90159.1"/>
    <property type="molecule type" value="Genomic_DNA"/>
</dbReference>
<keyword evidence="3 8" id="KW-0813">Transport</keyword>
<feature type="transmembrane region" description="Helical" evidence="8">
    <location>
        <begin position="122"/>
        <end position="141"/>
    </location>
</feature>
<evidence type="ECO:0000313" key="9">
    <source>
        <dbReference type="EMBL" id="OGM90159.1"/>
    </source>
</evidence>
<dbReference type="InterPro" id="IPR003804">
    <property type="entry name" value="Lactate_perm"/>
</dbReference>
<dbReference type="GO" id="GO:0015295">
    <property type="term" value="F:solute:proton symporter activity"/>
    <property type="evidence" value="ECO:0007669"/>
    <property type="project" value="TreeGrafter"/>
</dbReference>
<evidence type="ECO:0000256" key="7">
    <source>
        <dbReference type="ARBA" id="ARBA00023136"/>
    </source>
</evidence>
<feature type="transmembrane region" description="Helical" evidence="8">
    <location>
        <begin position="210"/>
        <end position="234"/>
    </location>
</feature>